<evidence type="ECO:0000256" key="1">
    <source>
        <dbReference type="SAM" id="Phobius"/>
    </source>
</evidence>
<keyword evidence="1" id="KW-0472">Membrane</keyword>
<dbReference type="RefSeq" id="WP_308981248.1">
    <property type="nucleotide sequence ID" value="NZ_JAVIDL010000010.1"/>
</dbReference>
<dbReference type="Pfam" id="PF13803">
    <property type="entry name" value="DUF4184"/>
    <property type="match status" value="1"/>
</dbReference>
<dbReference type="Proteomes" id="UP001243844">
    <property type="component" value="Unassembled WGS sequence"/>
</dbReference>
<feature type="transmembrane region" description="Helical" evidence="1">
    <location>
        <begin position="148"/>
        <end position="170"/>
    </location>
</feature>
<dbReference type="InterPro" id="IPR025238">
    <property type="entry name" value="DUF4184"/>
</dbReference>
<protein>
    <submittedName>
        <fullName evidence="2">DUF4184 family protein</fullName>
    </submittedName>
</protein>
<feature type="transmembrane region" description="Helical" evidence="1">
    <location>
        <begin position="54"/>
        <end position="73"/>
    </location>
</feature>
<organism evidence="2 3">
    <name type="scientific">Acinetobacter rudis</name>
    <dbReference type="NCBI Taxonomy" id="632955"/>
    <lineage>
        <taxon>Bacteria</taxon>
        <taxon>Pseudomonadati</taxon>
        <taxon>Pseudomonadota</taxon>
        <taxon>Gammaproteobacteria</taxon>
        <taxon>Moraxellales</taxon>
        <taxon>Moraxellaceae</taxon>
        <taxon>Acinetobacter</taxon>
    </lineage>
</organism>
<comment type="caution">
    <text evidence="2">The sequence shown here is derived from an EMBL/GenBank/DDBJ whole genome shotgun (WGS) entry which is preliminary data.</text>
</comment>
<feature type="transmembrane region" description="Helical" evidence="1">
    <location>
        <begin position="182"/>
        <end position="209"/>
    </location>
</feature>
<proteinExistence type="predicted"/>
<feature type="transmembrane region" description="Helical" evidence="1">
    <location>
        <begin position="229"/>
        <end position="247"/>
    </location>
</feature>
<gene>
    <name evidence="2" type="ORF">RFH47_07270</name>
</gene>
<feature type="transmembrane region" description="Helical" evidence="1">
    <location>
        <begin position="94"/>
        <end position="116"/>
    </location>
</feature>
<keyword evidence="1" id="KW-1133">Transmembrane helix</keyword>
<evidence type="ECO:0000313" key="2">
    <source>
        <dbReference type="EMBL" id="MDQ8935526.1"/>
    </source>
</evidence>
<dbReference type="EMBL" id="JAVIDL010000010">
    <property type="protein sequence ID" value="MDQ8935526.1"/>
    <property type="molecule type" value="Genomic_DNA"/>
</dbReference>
<evidence type="ECO:0000313" key="3">
    <source>
        <dbReference type="Proteomes" id="UP001243844"/>
    </source>
</evidence>
<sequence>MPFTLSHMVLAPPIYHVTHKKLPLAALAIGSMTPDLYRLFTSSDMALTHHWSSLFSYNLFFGSLLCLIWYMLYRPVLYILFNLSHPLKFHTKKQIIHFIALTAIAVICGAATHLLWDGITHLDYRTFAFHDFLAQQIQWGSHNWPMHLILQIAFSIISLPILLWMTYLYFKRHHAPKIRPHWIKYFMWGLFSLSIMSGVLGYLSFASSVLPNLIHTDPYYYLGRSLNYFFRYFLLIFSLGCLIFQYIQKYTAYNSNCLLIRESK</sequence>
<reference evidence="2" key="1">
    <citation type="submission" date="2023-08" db="EMBL/GenBank/DDBJ databases">
        <title>Emergence of clinically-relevant ST2 carbapenem-resistant Acinetobacter baumannii strains in hospital sewages in Zhejiang, East of China.</title>
        <authorList>
            <person name="Kaichao C."/>
            <person name="Zhang R."/>
        </authorList>
    </citation>
    <scope>NUCLEOTIDE SEQUENCE</scope>
    <source>
        <strain evidence="2">M-RB-37</strain>
    </source>
</reference>
<name>A0AAW8J9Z5_9GAMM</name>
<accession>A0AAW8J9Z5</accession>
<dbReference type="AlphaFoldDB" id="A0AAW8J9Z5"/>
<keyword evidence="1" id="KW-0812">Transmembrane</keyword>